<gene>
    <name evidence="1" type="ORF">Vadar_022590</name>
</gene>
<proteinExistence type="predicted"/>
<keyword evidence="2" id="KW-1185">Reference proteome</keyword>
<reference evidence="1 2" key="1">
    <citation type="journal article" date="2021" name="Hortic Res">
        <title>High-quality reference genome and annotation aids understanding of berry development for evergreen blueberry (Vaccinium darrowii).</title>
        <authorList>
            <person name="Yu J."/>
            <person name="Hulse-Kemp A.M."/>
            <person name="Babiker E."/>
            <person name="Staton M."/>
        </authorList>
    </citation>
    <scope>NUCLEOTIDE SEQUENCE [LARGE SCALE GENOMIC DNA]</scope>
    <source>
        <strain evidence="2">cv. NJ 8807/NJ 8810</strain>
        <tissue evidence="1">Young leaf</tissue>
    </source>
</reference>
<sequence>MILSVILALFLPCAGMSAVFLVYLCLLWFATNNSNRRDFRLPVKQAAEKGLSAAELEKMPKVTGKELVMGTECAVCLDEIEGEQPARVVPGCNHGFHVTCADTWLSKNSVCPVCRAKLQPQVFDPPEDDHNPC</sequence>
<protein>
    <submittedName>
        <fullName evidence="1">Uncharacterized protein</fullName>
    </submittedName>
</protein>
<evidence type="ECO:0000313" key="1">
    <source>
        <dbReference type="EMBL" id="KAH7849762.1"/>
    </source>
</evidence>
<name>A0ACB7Y8Z2_9ERIC</name>
<evidence type="ECO:0000313" key="2">
    <source>
        <dbReference type="Proteomes" id="UP000828048"/>
    </source>
</evidence>
<comment type="caution">
    <text evidence="1">The sequence shown here is derived from an EMBL/GenBank/DDBJ whole genome shotgun (WGS) entry which is preliminary data.</text>
</comment>
<accession>A0ACB7Y8Z2</accession>
<organism evidence="1 2">
    <name type="scientific">Vaccinium darrowii</name>
    <dbReference type="NCBI Taxonomy" id="229202"/>
    <lineage>
        <taxon>Eukaryota</taxon>
        <taxon>Viridiplantae</taxon>
        <taxon>Streptophyta</taxon>
        <taxon>Embryophyta</taxon>
        <taxon>Tracheophyta</taxon>
        <taxon>Spermatophyta</taxon>
        <taxon>Magnoliopsida</taxon>
        <taxon>eudicotyledons</taxon>
        <taxon>Gunneridae</taxon>
        <taxon>Pentapetalae</taxon>
        <taxon>asterids</taxon>
        <taxon>Ericales</taxon>
        <taxon>Ericaceae</taxon>
        <taxon>Vaccinioideae</taxon>
        <taxon>Vaccinieae</taxon>
        <taxon>Vaccinium</taxon>
    </lineage>
</organism>
<dbReference type="EMBL" id="CM037157">
    <property type="protein sequence ID" value="KAH7849762.1"/>
    <property type="molecule type" value="Genomic_DNA"/>
</dbReference>
<dbReference type="Proteomes" id="UP000828048">
    <property type="component" value="Chromosome 7"/>
</dbReference>